<dbReference type="AlphaFoldDB" id="A0A286E6P9"/>
<dbReference type="Proteomes" id="UP000219669">
    <property type="component" value="Unassembled WGS sequence"/>
</dbReference>
<reference evidence="1 2" key="1">
    <citation type="submission" date="2017-09" db="EMBL/GenBank/DDBJ databases">
        <authorList>
            <person name="Ehlers B."/>
            <person name="Leendertz F.H."/>
        </authorList>
    </citation>
    <scope>NUCLEOTIDE SEQUENCE [LARGE SCALE GENOMIC DNA]</scope>
    <source>
        <strain evidence="1 2">DSM 16848</strain>
    </source>
</reference>
<keyword evidence="2" id="KW-1185">Reference proteome</keyword>
<organism evidence="1 2">
    <name type="scientific">Alysiella filiformis DSM 16848</name>
    <dbReference type="NCBI Taxonomy" id="1120981"/>
    <lineage>
        <taxon>Bacteria</taxon>
        <taxon>Pseudomonadati</taxon>
        <taxon>Pseudomonadota</taxon>
        <taxon>Betaproteobacteria</taxon>
        <taxon>Neisseriales</taxon>
        <taxon>Neisseriaceae</taxon>
        <taxon>Alysiella</taxon>
    </lineage>
</organism>
<gene>
    <name evidence="1" type="ORF">SAMN02746062_00650</name>
</gene>
<accession>A0A286E6P9</accession>
<proteinExistence type="predicted"/>
<name>A0A286E6P9_9NEIS</name>
<dbReference type="EMBL" id="OCNF01000004">
    <property type="protein sequence ID" value="SOD66566.1"/>
    <property type="molecule type" value="Genomic_DNA"/>
</dbReference>
<protein>
    <submittedName>
        <fullName evidence="1">Uncharacterized protein</fullName>
    </submittedName>
</protein>
<sequence length="62" mass="6377">MVFLSLTLQGCVVASAVDLAASTVLTAGKIAVKGTGTLIEAVIPDGDDDDDKKKKKAKQSDE</sequence>
<dbReference type="NCBIfam" id="NF038104">
    <property type="entry name" value="lipo_NF038104"/>
    <property type="match status" value="1"/>
</dbReference>
<evidence type="ECO:0000313" key="2">
    <source>
        <dbReference type="Proteomes" id="UP000219669"/>
    </source>
</evidence>
<evidence type="ECO:0000313" key="1">
    <source>
        <dbReference type="EMBL" id="SOD66566.1"/>
    </source>
</evidence>